<gene>
    <name evidence="1" type="ORF">APD33_13450</name>
</gene>
<dbReference type="InterPro" id="IPR027417">
    <property type="entry name" value="P-loop_NTPase"/>
</dbReference>
<dbReference type="Proteomes" id="UP000051449">
    <property type="component" value="Unassembled WGS sequence"/>
</dbReference>
<accession>A0AAP1A9Y4</accession>
<sequence length="227" mass="25863">MFGLCGSHRTGKTALAQAYAEKHGAIFLKSDITGWQREIGFDSSNQTYSFDDRMKIQEHMIARLEDLYVEHFMGESKLEPVITDRTPIDLMMYTLAAVTDGLSDEQSQRLEAYLNKCFEVQNKYFTGVMLVQPGIPLVKKEGSAKCCKAFIEKLNTIVLGLFMDGRLRVPHWYLKRDVLDLNKRISLCHSCWHKARISLIAKLDAKETVSSKPDSMNGIEFATETRQ</sequence>
<proteinExistence type="predicted"/>
<dbReference type="RefSeq" id="WP_000467293.1">
    <property type="nucleotide sequence ID" value="NZ_CAJHFN010000015.1"/>
</dbReference>
<dbReference type="Gene3D" id="3.40.50.300">
    <property type="entry name" value="P-loop containing nucleotide triphosphate hydrolases"/>
    <property type="match status" value="1"/>
</dbReference>
<protein>
    <submittedName>
        <fullName evidence="1">Uncharacterized protein</fullName>
    </submittedName>
</protein>
<organism evidence="1 2">
    <name type="scientific">Acinetobacter baumannii</name>
    <dbReference type="NCBI Taxonomy" id="470"/>
    <lineage>
        <taxon>Bacteria</taxon>
        <taxon>Pseudomonadati</taxon>
        <taxon>Pseudomonadota</taxon>
        <taxon>Gammaproteobacteria</taxon>
        <taxon>Moraxellales</taxon>
        <taxon>Moraxellaceae</taxon>
        <taxon>Acinetobacter</taxon>
        <taxon>Acinetobacter calcoaceticus/baumannii complex</taxon>
    </lineage>
</organism>
<evidence type="ECO:0000313" key="1">
    <source>
        <dbReference type="EMBL" id="KQE03615.1"/>
    </source>
</evidence>
<evidence type="ECO:0000313" key="2">
    <source>
        <dbReference type="Proteomes" id="UP000051449"/>
    </source>
</evidence>
<dbReference type="SUPFAM" id="SSF52540">
    <property type="entry name" value="P-loop containing nucleoside triphosphate hydrolases"/>
    <property type="match status" value="1"/>
</dbReference>
<reference evidence="1 2" key="1">
    <citation type="submission" date="2015-10" db="EMBL/GenBank/DDBJ databases">
        <title>The utility of whole genome sequencing in characterizing Acinetobacter epidemiology and analyzing hospital outbreaks.</title>
        <authorList>
            <person name="Ozer E.A."/>
            <person name="Fitzpatrick M.A."/>
            <person name="Hauser A.R."/>
        </authorList>
    </citation>
    <scope>NUCLEOTIDE SEQUENCE [LARGE SCALE GENOMIC DNA]</scope>
    <source>
        <strain evidence="1 2">ABBL072</strain>
    </source>
</reference>
<comment type="caution">
    <text evidence="1">The sequence shown here is derived from an EMBL/GenBank/DDBJ whole genome shotgun (WGS) entry which is preliminary data.</text>
</comment>
<dbReference type="EMBL" id="LLGC01000179">
    <property type="protein sequence ID" value="KQE03615.1"/>
    <property type="molecule type" value="Genomic_DNA"/>
</dbReference>
<dbReference type="AlphaFoldDB" id="A0AAP1A9Y4"/>
<name>A0AAP1A9Y4_ACIBA</name>